<evidence type="ECO:0000313" key="3">
    <source>
        <dbReference type="Proteomes" id="UP000534590"/>
    </source>
</evidence>
<dbReference type="SUPFAM" id="SSF51197">
    <property type="entry name" value="Clavaminate synthase-like"/>
    <property type="match status" value="1"/>
</dbReference>
<evidence type="ECO:0000313" key="2">
    <source>
        <dbReference type="EMBL" id="MBB4492610.1"/>
    </source>
</evidence>
<dbReference type="Proteomes" id="UP000534590">
    <property type="component" value="Unassembled WGS sequence"/>
</dbReference>
<dbReference type="RefSeq" id="WP_183229457.1">
    <property type="nucleotide sequence ID" value="NZ_JACIGS010000005.1"/>
</dbReference>
<comment type="cofactor">
    <cofactor evidence="1">
        <name>Fe(2+)</name>
        <dbReference type="ChEBI" id="CHEBI:29033"/>
    </cofactor>
</comment>
<dbReference type="PANTHER" id="PTHR20883:SF48">
    <property type="entry name" value="ECTOINE DIOXYGENASE"/>
    <property type="match status" value="1"/>
</dbReference>
<sequence length="309" mass="35105">MALLYSKVELNELFSDLESKGFAIARDCIQRQDLDKLRAFYTRVVGRIARKQGLPYNAKDRLETSLLTSLGERPAPLDTRLWDPLVVNSHMHRAVSGGRFLQVLRHILGPEITYQGNGHLRPMMPQELSPLPWHQDAQFYGEGSEGLLNKMLQIWFPLVDVEPNEGCLVFAVGSHKCGLAGGARPRDDNVKTSSRQEQAEIYKAAGSMAARFELSSVPMKAGDVALFRCLTLHSATSNYAYKVRWSLDLRFESTCSEVSLTSSERAAYEIMHKRLKSRRNPFFELSQKRGVEPYACWRTRSEKRELPKI</sequence>
<keyword evidence="2" id="KW-0560">Oxidoreductase</keyword>
<dbReference type="GO" id="GO:0051213">
    <property type="term" value="F:dioxygenase activity"/>
    <property type="evidence" value="ECO:0007669"/>
    <property type="project" value="UniProtKB-KW"/>
</dbReference>
<dbReference type="EMBL" id="JACIHP010000005">
    <property type="protein sequence ID" value="MBB4492610.1"/>
    <property type="molecule type" value="Genomic_DNA"/>
</dbReference>
<dbReference type="PANTHER" id="PTHR20883">
    <property type="entry name" value="PHYTANOYL-COA DIOXYGENASE DOMAIN CONTAINING 1"/>
    <property type="match status" value="1"/>
</dbReference>
<reference evidence="2 3" key="1">
    <citation type="submission" date="2020-08" db="EMBL/GenBank/DDBJ databases">
        <title>Genomic Encyclopedia of Type Strains, Phase IV (KMG-V): Genome sequencing to study the core and pangenomes of soil and plant-associated prokaryotes.</title>
        <authorList>
            <person name="Whitman W."/>
        </authorList>
    </citation>
    <scope>NUCLEOTIDE SEQUENCE [LARGE SCALE GENOMIC DNA]</scope>
    <source>
        <strain evidence="2 3">SEMIA 461</strain>
    </source>
</reference>
<keyword evidence="2" id="KW-0223">Dioxygenase</keyword>
<accession>A0ABR6JCD9</accession>
<dbReference type="Pfam" id="PF05721">
    <property type="entry name" value="PhyH"/>
    <property type="match status" value="1"/>
</dbReference>
<comment type="caution">
    <text evidence="2">The sequence shown here is derived from an EMBL/GenBank/DDBJ whole genome shotgun (WGS) entry which is preliminary data.</text>
</comment>
<dbReference type="InterPro" id="IPR008775">
    <property type="entry name" value="Phytyl_CoA_dOase-like"/>
</dbReference>
<evidence type="ECO:0000256" key="1">
    <source>
        <dbReference type="ARBA" id="ARBA00001954"/>
    </source>
</evidence>
<proteinExistence type="predicted"/>
<name>A0ABR6JCD9_AGRRD</name>
<protein>
    <submittedName>
        <fullName evidence="2">Ectoine hydroxylase-related dioxygenase (Phytanoyl-CoA dioxygenase family)</fullName>
    </submittedName>
</protein>
<organism evidence="2 3">
    <name type="scientific">Agrobacterium radiobacter</name>
    <dbReference type="NCBI Taxonomy" id="362"/>
    <lineage>
        <taxon>Bacteria</taxon>
        <taxon>Pseudomonadati</taxon>
        <taxon>Pseudomonadota</taxon>
        <taxon>Alphaproteobacteria</taxon>
        <taxon>Hyphomicrobiales</taxon>
        <taxon>Rhizobiaceae</taxon>
        <taxon>Rhizobium/Agrobacterium group</taxon>
        <taxon>Agrobacterium</taxon>
        <taxon>Agrobacterium tumefaciens complex</taxon>
    </lineage>
</organism>
<dbReference type="Gene3D" id="2.60.120.620">
    <property type="entry name" value="q2cbj1_9rhob like domain"/>
    <property type="match status" value="1"/>
</dbReference>
<keyword evidence="3" id="KW-1185">Reference proteome</keyword>
<gene>
    <name evidence="2" type="ORF">GGE40_004455</name>
</gene>